<name>A0A3N0Y8B9_ANAGA</name>
<keyword evidence="1" id="KW-0175">Coiled coil</keyword>
<dbReference type="Proteomes" id="UP000281406">
    <property type="component" value="Unassembled WGS sequence"/>
</dbReference>
<organism evidence="2 3">
    <name type="scientific">Anabarilius grahami</name>
    <name type="common">Kanglang fish</name>
    <name type="synonym">Barilius grahami</name>
    <dbReference type="NCBI Taxonomy" id="495550"/>
    <lineage>
        <taxon>Eukaryota</taxon>
        <taxon>Metazoa</taxon>
        <taxon>Chordata</taxon>
        <taxon>Craniata</taxon>
        <taxon>Vertebrata</taxon>
        <taxon>Euteleostomi</taxon>
        <taxon>Actinopterygii</taxon>
        <taxon>Neopterygii</taxon>
        <taxon>Teleostei</taxon>
        <taxon>Ostariophysi</taxon>
        <taxon>Cypriniformes</taxon>
        <taxon>Xenocyprididae</taxon>
        <taxon>Xenocypridinae</taxon>
        <taxon>Xenocypridinae incertae sedis</taxon>
        <taxon>Anabarilius</taxon>
    </lineage>
</organism>
<feature type="coiled-coil region" evidence="1">
    <location>
        <begin position="74"/>
        <end position="101"/>
    </location>
</feature>
<accession>A0A3N0Y8B9</accession>
<evidence type="ECO:0000256" key="1">
    <source>
        <dbReference type="SAM" id="Coils"/>
    </source>
</evidence>
<evidence type="ECO:0000313" key="3">
    <source>
        <dbReference type="Proteomes" id="UP000281406"/>
    </source>
</evidence>
<dbReference type="EMBL" id="RJVU01049641">
    <property type="protein sequence ID" value="ROL42473.1"/>
    <property type="molecule type" value="Genomic_DNA"/>
</dbReference>
<comment type="caution">
    <text evidence="2">The sequence shown here is derived from an EMBL/GenBank/DDBJ whole genome shotgun (WGS) entry which is preliminary data.</text>
</comment>
<dbReference type="OrthoDB" id="447743at2759"/>
<sequence length="366" mass="41630">MDNPLDKVCEQAVASEGNECPEAHPYQPPPGVSYREPLPVIELSSMMSDMYIDSQAGGSEEDEPPMLKPRGEMFEQIETQITKLSSALQTLQTEVQMLKNDFMASNDSLVNREACFRDAIDQRFEALERGMNRSLTRLETEMVNCLKRHDEHWKKEMSRVKMTSTPLSPRPFSHSFTMAILMTQGCYTWRHNINVLPSPSCLHAPIKEFVGEGARQVKVKTPDTGQLGRTCDWMLLADLNQRLCFPHKIAVTNLRPDLVLWSSTLRTVYIIERTMTWEDAVEEAYKHKSLKYAELEADVEQRGWKAKVCPVDVTCRGFVGKSVIKIIKDLGIRGQAQGQAVKALSSAPEQVSQWLWIKRRDIGWAL</sequence>
<reference evidence="2 3" key="1">
    <citation type="submission" date="2018-10" db="EMBL/GenBank/DDBJ databases">
        <title>Genome assembly for a Yunnan-Guizhou Plateau 3E fish, Anabarilius grahami (Regan), and its evolutionary and genetic applications.</title>
        <authorList>
            <person name="Jiang W."/>
        </authorList>
    </citation>
    <scope>NUCLEOTIDE SEQUENCE [LARGE SCALE GENOMIC DNA]</scope>
    <source>
        <strain evidence="2">AG-KIZ</strain>
        <tissue evidence="2">Muscle</tissue>
    </source>
</reference>
<evidence type="ECO:0000313" key="2">
    <source>
        <dbReference type="EMBL" id="ROL42473.1"/>
    </source>
</evidence>
<proteinExistence type="predicted"/>
<dbReference type="AlphaFoldDB" id="A0A3N0Y8B9"/>
<keyword evidence="3" id="KW-1185">Reference proteome</keyword>
<protein>
    <submittedName>
        <fullName evidence="2">Uncharacterized protein</fullName>
    </submittedName>
</protein>
<gene>
    <name evidence="2" type="ORF">DPX16_8163</name>
</gene>